<sequence length="728" mass="82213">MAQPLDNGVGRGDRDLAYYDRMVRQANIAFDGVMAEHEEFRRAVPANTTFGEMENMYERQAYAIAAARENVDVARDARQDFLAQRRRANDSEQAPPPNPEGDEDCQEQLRRSQERQRQLEGQIVALNQELDDEREQARLRRNQALAHERDDLEDNPEAQDNQDCEELLRTAQAERDQALSALADREAAQDNENQDPPPQNEDCEDRLARSLNERDRARSETDVARAERDVARAERNFAETLASAAREMRRAAPRVDYPTLLRQAQAETETLISRLGDRVRERDDARDEREVAQANVRDLELHLGRMVRETRDVVARDNPAQEDPVDQEDPSRQGDCEEQLEILRQELLRGEERLIVARTDLEARTEERDQAINERDAALDRAAEMAEEMNNLRLDFQTRLDVATGALDAALGERNQARIDLERLTQELADAAGVVAALEECIEERAVAQAEIDRLTLENEAFLRVGAEFGVQINEAQAEIDTLTQSLADAARVATDLNECVEERAIAQAEIDRLTRENEALVEGLVSEVQDNDTQAEIERLTQGLADANARVQELADEVVQIQQEREDCDDTLEDAKRKIKDLKKTGREATKDFEKCADRLERERQKVKDLKEADKKAKDDLEDCDEALELEKQKVKDLKKKKVVKAPKKGGRSTAPSPSESSNEALDRGGRRGGEKAAEVIPSISSDSESEPESTSGSDESYRPPGARKRKLVKQSGRGKAKRTRKA</sequence>
<reference evidence="2 3" key="1">
    <citation type="submission" date="2015-10" db="EMBL/GenBank/DDBJ databases">
        <title>Full genome of DAOMC 229536 Phialocephala scopiformis, a fungal endophyte of spruce producing the potent anti-insectan compound rugulosin.</title>
        <authorList>
            <consortium name="DOE Joint Genome Institute"/>
            <person name="Walker A.K."/>
            <person name="Frasz S.L."/>
            <person name="Seifert K.A."/>
            <person name="Miller J.D."/>
            <person name="Mondo S.J."/>
            <person name="Labutti K."/>
            <person name="Lipzen A."/>
            <person name="Dockter R."/>
            <person name="Kennedy M."/>
            <person name="Grigoriev I.V."/>
            <person name="Spatafora J.W."/>
        </authorList>
    </citation>
    <scope>NUCLEOTIDE SEQUENCE [LARGE SCALE GENOMIC DNA]</scope>
    <source>
        <strain evidence="2 3">CBS 120377</strain>
    </source>
</reference>
<feature type="compositionally biased region" description="Basic and acidic residues" evidence="1">
    <location>
        <begin position="666"/>
        <end position="679"/>
    </location>
</feature>
<feature type="region of interest" description="Disordered" evidence="1">
    <location>
        <begin position="310"/>
        <end position="335"/>
    </location>
</feature>
<dbReference type="InParanoid" id="A0A194X4M0"/>
<dbReference type="Proteomes" id="UP000070700">
    <property type="component" value="Unassembled WGS sequence"/>
</dbReference>
<evidence type="ECO:0000256" key="1">
    <source>
        <dbReference type="SAM" id="MobiDB-lite"/>
    </source>
</evidence>
<proteinExistence type="predicted"/>
<feature type="compositionally biased region" description="Basic residues" evidence="1">
    <location>
        <begin position="707"/>
        <end position="728"/>
    </location>
</feature>
<feature type="region of interest" description="Disordered" evidence="1">
    <location>
        <begin position="631"/>
        <end position="728"/>
    </location>
</feature>
<dbReference type="EMBL" id="KQ947419">
    <property type="protein sequence ID" value="KUJ15014.1"/>
    <property type="molecule type" value="Genomic_DNA"/>
</dbReference>
<organism evidence="2 3">
    <name type="scientific">Mollisia scopiformis</name>
    <name type="common">Conifer needle endophyte fungus</name>
    <name type="synonym">Phialocephala scopiformis</name>
    <dbReference type="NCBI Taxonomy" id="149040"/>
    <lineage>
        <taxon>Eukaryota</taxon>
        <taxon>Fungi</taxon>
        <taxon>Dikarya</taxon>
        <taxon>Ascomycota</taxon>
        <taxon>Pezizomycotina</taxon>
        <taxon>Leotiomycetes</taxon>
        <taxon>Helotiales</taxon>
        <taxon>Mollisiaceae</taxon>
        <taxon>Mollisia</taxon>
    </lineage>
</organism>
<feature type="compositionally biased region" description="Basic and acidic residues" evidence="1">
    <location>
        <begin position="107"/>
        <end position="117"/>
    </location>
</feature>
<name>A0A194X4M0_MOLSC</name>
<feature type="compositionally biased region" description="Low complexity" evidence="1">
    <location>
        <begin position="682"/>
        <end position="700"/>
    </location>
</feature>
<evidence type="ECO:0000313" key="3">
    <source>
        <dbReference type="Proteomes" id="UP000070700"/>
    </source>
</evidence>
<feature type="region of interest" description="Disordered" evidence="1">
    <location>
        <begin position="85"/>
        <end position="117"/>
    </location>
</feature>
<dbReference type="OrthoDB" id="10255522at2759"/>
<dbReference type="KEGG" id="psco:LY89DRAFT_720428"/>
<evidence type="ECO:0000313" key="2">
    <source>
        <dbReference type="EMBL" id="KUJ15014.1"/>
    </source>
</evidence>
<dbReference type="RefSeq" id="XP_018069369.1">
    <property type="nucleotide sequence ID" value="XM_018218564.1"/>
</dbReference>
<feature type="region of interest" description="Disordered" evidence="1">
    <location>
        <begin position="184"/>
        <end position="203"/>
    </location>
</feature>
<dbReference type="AlphaFoldDB" id="A0A194X4M0"/>
<feature type="compositionally biased region" description="Basic residues" evidence="1">
    <location>
        <begin position="638"/>
        <end position="652"/>
    </location>
</feature>
<keyword evidence="3" id="KW-1185">Reference proteome</keyword>
<accession>A0A194X4M0</accession>
<feature type="compositionally biased region" description="Polar residues" evidence="1">
    <location>
        <begin position="655"/>
        <end position="665"/>
    </location>
</feature>
<dbReference type="GeneID" id="28828290"/>
<protein>
    <submittedName>
        <fullName evidence="2">Uncharacterized protein</fullName>
    </submittedName>
</protein>
<gene>
    <name evidence="2" type="ORF">LY89DRAFT_720428</name>
</gene>